<organism evidence="1 2">
    <name type="scientific">Leptospira kirschneri serovar Bulgarica str. Nikolaevo</name>
    <dbReference type="NCBI Taxonomy" id="1240687"/>
    <lineage>
        <taxon>Bacteria</taxon>
        <taxon>Pseudomonadati</taxon>
        <taxon>Spirochaetota</taxon>
        <taxon>Spirochaetia</taxon>
        <taxon>Leptospirales</taxon>
        <taxon>Leptospiraceae</taxon>
        <taxon>Leptospira</taxon>
    </lineage>
</organism>
<reference evidence="1 2" key="1">
    <citation type="submission" date="2013-01" db="EMBL/GenBank/DDBJ databases">
        <authorList>
            <person name="Harkins D.M."/>
            <person name="Durkin A.S."/>
            <person name="Brinkac L.M."/>
            <person name="Haft D.H."/>
            <person name="Selengut J.D."/>
            <person name="Sanka R."/>
            <person name="DePew J."/>
            <person name="Purushe J."/>
            <person name="Galloway R.L."/>
            <person name="Vinetz J.M."/>
            <person name="Sutton G.G."/>
            <person name="Nierman W.C."/>
            <person name="Fouts D.E."/>
        </authorList>
    </citation>
    <scope>NUCLEOTIDE SEQUENCE [LARGE SCALE GENOMIC DNA]</scope>
    <source>
        <strain evidence="1 2">Nikolaevo</strain>
    </source>
</reference>
<name>M6F615_9LEPT</name>
<dbReference type="AlphaFoldDB" id="M6F615"/>
<comment type="caution">
    <text evidence="1">The sequence shown here is derived from an EMBL/GenBank/DDBJ whole genome shotgun (WGS) entry which is preliminary data.</text>
</comment>
<dbReference type="PANTHER" id="PTHR34070:SF1">
    <property type="entry name" value="DNA ALKYLATION REPAIR PROTEIN"/>
    <property type="match status" value="1"/>
</dbReference>
<dbReference type="Gene3D" id="1.25.10.90">
    <property type="match status" value="1"/>
</dbReference>
<protein>
    <submittedName>
        <fullName evidence="1">Uncharacterized protein</fullName>
    </submittedName>
</protein>
<dbReference type="PANTHER" id="PTHR34070">
    <property type="entry name" value="ARMADILLO-TYPE FOLD"/>
    <property type="match status" value="1"/>
</dbReference>
<dbReference type="EMBL" id="ANCE01000127">
    <property type="protein sequence ID" value="EMK23860.1"/>
    <property type="molecule type" value="Genomic_DNA"/>
</dbReference>
<dbReference type="PATRIC" id="fig|1240687.3.peg.2640"/>
<dbReference type="Proteomes" id="UP000011980">
    <property type="component" value="Unassembled WGS sequence"/>
</dbReference>
<evidence type="ECO:0000313" key="2">
    <source>
        <dbReference type="Proteomes" id="UP000011980"/>
    </source>
</evidence>
<accession>M6F615</accession>
<sequence>MDSIRSKKEIKLILSKLSDESLWISVIESELLKKKIKFPLLEFVGKELYFKIPDHKQIYFTDQIIELGHMGGYVISAIILQLRSEKYFEQSLNKAVEYILLGNEWYVCDIIGERVMGHFLLKEPEKTHNLTHKLNRILESKLNSAKRFPETQRLASTVARQGRV</sequence>
<gene>
    <name evidence="1" type="ORF">LEP1GSC008_1270</name>
</gene>
<evidence type="ECO:0000313" key="1">
    <source>
        <dbReference type="EMBL" id="EMK23860.1"/>
    </source>
</evidence>
<proteinExistence type="predicted"/>